<organism evidence="1">
    <name type="scientific">uncultured bacterium 'To-T 020 P12'</name>
    <dbReference type="NCBI Taxonomy" id="1263626"/>
    <lineage>
        <taxon>Bacteria</taxon>
        <taxon>environmental samples</taxon>
    </lineage>
</organism>
<dbReference type="AlphaFoldDB" id="K9NBV9"/>
<protein>
    <submittedName>
        <fullName evidence="1">Uncharacterized protein</fullName>
    </submittedName>
</protein>
<reference evidence="1" key="1">
    <citation type="submission" date="2012-09" db="EMBL/GenBank/DDBJ databases">
        <title>Inhibition of the growth of Bacillus subtilis by a novel anti-bacterial protein from the soil metagenome.</title>
        <authorList>
            <person name="O'Mahony M.M."/>
            <person name="Henneberger R."/>
            <person name="Doohan F."/>
            <person name="Marchesi J.R."/>
            <person name="Dobson A.D.W."/>
        </authorList>
    </citation>
    <scope>NUCLEOTIDE SEQUENCE</scope>
</reference>
<dbReference type="EMBL" id="JX846920">
    <property type="protein sequence ID" value="AFY17072.1"/>
    <property type="molecule type" value="Genomic_DNA"/>
</dbReference>
<accession>K9NBV9</accession>
<proteinExistence type="predicted"/>
<sequence>MTFSAKAVGLVASPHSDSIRPLLSGVLSAAGLELVDADQPDFGPLAGVIEVSDARTEAIEGSRCGSWPSFRLRLADGWDEARTVAFADSGTLPAVLRGRKVVTDVASDPFGTSMVGETLAESLSGPLWTSSTHGGHRHDTCLLPRPAVHERSGLFDHLNGRSFMGFLPVIDWARSLAGWQHWQKPPIRACFMIDDPNLHATRYGFVSYEGLAMEGSRHGFHTSLATVPLDQFYVSRAASDLLRKNTKVLSLLVHGNNHTHRELAGSETPSRRREMIRQALARIERLERKSGLSVARVMTPPHGACSAAMMSTLAHAGFDAACISHGSVHAANSGQVWSSGLGADPVAVINGLPVIPRFGLDRDMESQMLLSAYLGQPIVPMGHHWDFQDGVTALVNAADSIRKLGGLGRTCLR</sequence>
<evidence type="ECO:0000313" key="1">
    <source>
        <dbReference type="EMBL" id="AFY17072.1"/>
    </source>
</evidence>
<name>K9NBV9_9BACT</name>